<keyword evidence="3 8" id="KW-0479">Metal-binding</keyword>
<keyword evidence="12" id="KW-1185">Reference proteome</keyword>
<dbReference type="InterPro" id="IPR034904">
    <property type="entry name" value="FSCA_dom_sf"/>
</dbReference>
<dbReference type="GO" id="GO:0016226">
    <property type="term" value="P:iron-sulfur cluster assembly"/>
    <property type="evidence" value="ECO:0007669"/>
    <property type="project" value="InterPro"/>
</dbReference>
<evidence type="ECO:0000313" key="12">
    <source>
        <dbReference type="Proteomes" id="UP000316426"/>
    </source>
</evidence>
<dbReference type="InterPro" id="IPR000808">
    <property type="entry name" value="Mrp-like_CS"/>
</dbReference>
<comment type="similarity">
    <text evidence="2">In the C-terminal section; belongs to the Mrp/NBP35 ATP-binding proteins family.</text>
</comment>
<dbReference type="GO" id="GO:0016887">
    <property type="term" value="F:ATP hydrolysis activity"/>
    <property type="evidence" value="ECO:0007669"/>
    <property type="project" value="UniProtKB-UniRule"/>
</dbReference>
<evidence type="ECO:0000256" key="6">
    <source>
        <dbReference type="ARBA" id="ARBA00023004"/>
    </source>
</evidence>
<evidence type="ECO:0000256" key="9">
    <source>
        <dbReference type="SAM" id="MobiDB-lite"/>
    </source>
</evidence>
<dbReference type="FunFam" id="3.40.50.300:FF:001119">
    <property type="entry name" value="Iron-sulfur cluster carrier protein"/>
    <property type="match status" value="1"/>
</dbReference>
<name>A0A518KB92_9BACT</name>
<dbReference type="PANTHER" id="PTHR42961">
    <property type="entry name" value="IRON-SULFUR PROTEIN NUBPL"/>
    <property type="match status" value="1"/>
</dbReference>
<dbReference type="Pfam" id="PF01883">
    <property type="entry name" value="FeS_assembly_P"/>
    <property type="match status" value="1"/>
</dbReference>
<keyword evidence="8" id="KW-0378">Hydrolase</keyword>
<dbReference type="GO" id="GO:0051539">
    <property type="term" value="F:4 iron, 4 sulfur cluster binding"/>
    <property type="evidence" value="ECO:0007669"/>
    <property type="project" value="TreeGrafter"/>
</dbReference>
<feature type="region of interest" description="Disordered" evidence="9">
    <location>
        <begin position="1"/>
        <end position="20"/>
    </location>
</feature>
<dbReference type="PROSITE" id="PS01215">
    <property type="entry name" value="MRP"/>
    <property type="match status" value="1"/>
</dbReference>
<dbReference type="InterPro" id="IPR044304">
    <property type="entry name" value="NUBPL-like"/>
</dbReference>
<evidence type="ECO:0000256" key="4">
    <source>
        <dbReference type="ARBA" id="ARBA00022741"/>
    </source>
</evidence>
<proteinExistence type="inferred from homology"/>
<feature type="binding site" evidence="8">
    <location>
        <begin position="104"/>
        <end position="111"/>
    </location>
    <ligand>
        <name>ATP</name>
        <dbReference type="ChEBI" id="CHEBI:30616"/>
    </ligand>
</feature>
<comment type="similarity">
    <text evidence="8">Belongs to the Mrp/NBP35 ATP-binding proteins family.</text>
</comment>
<organism evidence="11 12">
    <name type="scientific">Botrimarina mediterranea</name>
    <dbReference type="NCBI Taxonomy" id="2528022"/>
    <lineage>
        <taxon>Bacteria</taxon>
        <taxon>Pseudomonadati</taxon>
        <taxon>Planctomycetota</taxon>
        <taxon>Planctomycetia</taxon>
        <taxon>Pirellulales</taxon>
        <taxon>Lacipirellulaceae</taxon>
        <taxon>Botrimarina</taxon>
    </lineage>
</organism>
<reference evidence="11 12" key="1">
    <citation type="submission" date="2019-02" db="EMBL/GenBank/DDBJ databases">
        <title>Deep-cultivation of Planctomycetes and their phenomic and genomic characterization uncovers novel biology.</title>
        <authorList>
            <person name="Wiegand S."/>
            <person name="Jogler M."/>
            <person name="Boedeker C."/>
            <person name="Pinto D."/>
            <person name="Vollmers J."/>
            <person name="Rivas-Marin E."/>
            <person name="Kohn T."/>
            <person name="Peeters S.H."/>
            <person name="Heuer A."/>
            <person name="Rast P."/>
            <person name="Oberbeckmann S."/>
            <person name="Bunk B."/>
            <person name="Jeske O."/>
            <person name="Meyerdierks A."/>
            <person name="Storesund J.E."/>
            <person name="Kallscheuer N."/>
            <person name="Luecker S."/>
            <person name="Lage O.M."/>
            <person name="Pohl T."/>
            <person name="Merkel B.J."/>
            <person name="Hornburger P."/>
            <person name="Mueller R.-W."/>
            <person name="Bruemmer F."/>
            <person name="Labrenz M."/>
            <person name="Spormann A.M."/>
            <person name="Op den Camp H."/>
            <person name="Overmann J."/>
            <person name="Amann R."/>
            <person name="Jetten M.S.M."/>
            <person name="Mascher T."/>
            <person name="Medema M.H."/>
            <person name="Devos D.P."/>
            <person name="Kaster A.-K."/>
            <person name="Ovreas L."/>
            <person name="Rohde M."/>
            <person name="Galperin M.Y."/>
            <person name="Jogler C."/>
        </authorList>
    </citation>
    <scope>NUCLEOTIDE SEQUENCE [LARGE SCALE GENOMIC DNA]</scope>
    <source>
        <strain evidence="11 12">Spa11</strain>
    </source>
</reference>
<dbReference type="GO" id="GO:0140663">
    <property type="term" value="F:ATP-dependent FeS chaperone activity"/>
    <property type="evidence" value="ECO:0007669"/>
    <property type="project" value="InterPro"/>
</dbReference>
<dbReference type="SUPFAM" id="SSF117916">
    <property type="entry name" value="Fe-S cluster assembly (FSCA) domain-like"/>
    <property type="match status" value="1"/>
</dbReference>
<sequence length="355" mass="37547">MPSADAIKSVVDSFPDPETNRPLGVMGQTGAVEIDGDRVRVEIGLTTWAAPLRDETVEALREKLVASGVDPNQCTIDTTTHQRPADKLGQIGVTAKSVIAVGSGKGGVGKSTMAAAIAFGLHNAGCKVGLMDADVYGPSVPHLLGVNERPTAVNQRLQPIERSGLRVMSMGFMVPAEEAVVWRGPMLHGAVTQMLRDTDWGDLDYLIIDMPPGTGDIALTLSQLIPLTGAVVVCTPQDVALLDAVKAINMFRKVKIPLLGVVENMSSFICPGCSERHDIFGTGGAKRKAEAMDVPFLGDAPINVDLRKRGDDGQMAGLYDDPAIAAPLMEITRGMVRQIVAQRGGQPAMPSLPVL</sequence>
<dbReference type="Gene3D" id="3.40.50.300">
    <property type="entry name" value="P-loop containing nucleotide triphosphate hydrolases"/>
    <property type="match status" value="1"/>
</dbReference>
<keyword evidence="4 8" id="KW-0547">Nucleotide-binding</keyword>
<evidence type="ECO:0000256" key="2">
    <source>
        <dbReference type="ARBA" id="ARBA00008205"/>
    </source>
</evidence>
<dbReference type="SUPFAM" id="SSF52540">
    <property type="entry name" value="P-loop containing nucleoside triphosphate hydrolases"/>
    <property type="match status" value="1"/>
</dbReference>
<dbReference type="RefSeq" id="WP_145114011.1">
    <property type="nucleotide sequence ID" value="NZ_CP036349.1"/>
</dbReference>
<dbReference type="HAMAP" id="MF_02040">
    <property type="entry name" value="Mrp_NBP35"/>
    <property type="match status" value="1"/>
</dbReference>
<evidence type="ECO:0000256" key="7">
    <source>
        <dbReference type="ARBA" id="ARBA00023014"/>
    </source>
</evidence>
<keyword evidence="7 8" id="KW-0411">Iron-sulfur</keyword>
<protein>
    <recommendedName>
        <fullName evidence="8">Iron-sulfur cluster carrier protein</fullName>
    </recommendedName>
</protein>
<keyword evidence="6 8" id="KW-0408">Iron</keyword>
<feature type="domain" description="MIP18 family-like" evidence="10">
    <location>
        <begin position="5"/>
        <end position="64"/>
    </location>
</feature>
<dbReference type="EMBL" id="CP036349">
    <property type="protein sequence ID" value="QDV75052.1"/>
    <property type="molecule type" value="Genomic_DNA"/>
</dbReference>
<evidence type="ECO:0000259" key="10">
    <source>
        <dbReference type="Pfam" id="PF01883"/>
    </source>
</evidence>
<evidence type="ECO:0000256" key="5">
    <source>
        <dbReference type="ARBA" id="ARBA00022840"/>
    </source>
</evidence>
<dbReference type="KEGG" id="bmei:Spa11_32610"/>
<evidence type="ECO:0000256" key="8">
    <source>
        <dbReference type="HAMAP-Rule" id="MF_02040"/>
    </source>
</evidence>
<dbReference type="InterPro" id="IPR027417">
    <property type="entry name" value="P-loop_NTPase"/>
</dbReference>
<evidence type="ECO:0000313" key="11">
    <source>
        <dbReference type="EMBL" id="QDV75052.1"/>
    </source>
</evidence>
<comment type="similarity">
    <text evidence="1">In the N-terminal section; belongs to the MIP18 family.</text>
</comment>
<dbReference type="InterPro" id="IPR002744">
    <property type="entry name" value="MIP18-like"/>
</dbReference>
<comment type="function">
    <text evidence="8">Binds and transfers iron-sulfur (Fe-S) clusters to target apoproteins. Can hydrolyze ATP.</text>
</comment>
<dbReference type="GO" id="GO:0046872">
    <property type="term" value="F:metal ion binding"/>
    <property type="evidence" value="ECO:0007669"/>
    <property type="project" value="UniProtKB-KW"/>
</dbReference>
<dbReference type="Pfam" id="PF10609">
    <property type="entry name" value="ParA"/>
    <property type="match status" value="1"/>
</dbReference>
<evidence type="ECO:0000256" key="3">
    <source>
        <dbReference type="ARBA" id="ARBA00022723"/>
    </source>
</evidence>
<gene>
    <name evidence="11" type="primary">ylxH</name>
    <name evidence="11" type="ORF">Spa11_32610</name>
</gene>
<evidence type="ECO:0000256" key="1">
    <source>
        <dbReference type="ARBA" id="ARBA00007352"/>
    </source>
</evidence>
<accession>A0A518KB92</accession>
<dbReference type="PANTHER" id="PTHR42961:SF2">
    <property type="entry name" value="IRON-SULFUR PROTEIN NUBPL"/>
    <property type="match status" value="1"/>
</dbReference>
<dbReference type="InterPro" id="IPR033756">
    <property type="entry name" value="YlxH/NBP35"/>
</dbReference>
<keyword evidence="5 8" id="KW-0067">ATP-binding</keyword>
<dbReference type="GO" id="GO:0005524">
    <property type="term" value="F:ATP binding"/>
    <property type="evidence" value="ECO:0007669"/>
    <property type="project" value="UniProtKB-UniRule"/>
</dbReference>
<dbReference type="AlphaFoldDB" id="A0A518KB92"/>
<dbReference type="CDD" id="cd02037">
    <property type="entry name" value="Mrp_NBP35"/>
    <property type="match status" value="1"/>
</dbReference>
<dbReference type="InterPro" id="IPR019591">
    <property type="entry name" value="Mrp/NBP35_ATP-bd"/>
</dbReference>
<comment type="subunit">
    <text evidence="8">Homodimer.</text>
</comment>
<dbReference type="Proteomes" id="UP000316426">
    <property type="component" value="Chromosome"/>
</dbReference>